<reference evidence="1" key="3">
    <citation type="submission" date="2018-07" db="EMBL/GenBank/DDBJ databases">
        <title>WGS assembly of Glycine max.</title>
        <authorList>
            <person name="Schmutz J."/>
            <person name="Cannon S."/>
            <person name="Schlueter J."/>
            <person name="Ma J."/>
            <person name="Mitros T."/>
            <person name="Nelson W."/>
            <person name="Hyten D."/>
            <person name="Song Q."/>
            <person name="Thelen J."/>
            <person name="Cheng J."/>
            <person name="Xu D."/>
            <person name="Hellsten U."/>
            <person name="May G."/>
            <person name="Yu Y."/>
            <person name="Sakurai T."/>
            <person name="Umezawa T."/>
            <person name="Bhattacharyya M."/>
            <person name="Sandhu D."/>
            <person name="Valliyodan B."/>
            <person name="Lindquist E."/>
            <person name="Peto M."/>
            <person name="Grant D."/>
            <person name="Shu S."/>
            <person name="Goodstein D."/>
            <person name="Barry K."/>
            <person name="Futrell-Griggs M."/>
            <person name="Abernathy B."/>
            <person name="Du J."/>
            <person name="Tian Z."/>
            <person name="Zhu L."/>
            <person name="Gill N."/>
            <person name="Joshi T."/>
            <person name="Libault M."/>
            <person name="Sethuraman A."/>
            <person name="Zhang X."/>
            <person name="Shinozaki K."/>
            <person name="Nguyen H."/>
            <person name="Wing R."/>
            <person name="Cregan P."/>
            <person name="Specht J."/>
            <person name="Grimwood J."/>
            <person name="Rokhsar D."/>
            <person name="Stacey G."/>
            <person name="Shoemaker R."/>
            <person name="Jackson S."/>
        </authorList>
    </citation>
    <scope>NUCLEOTIDE SEQUENCE</scope>
    <source>
        <tissue evidence="1">Callus</tissue>
    </source>
</reference>
<reference evidence="2" key="2">
    <citation type="submission" date="2018-02" db="UniProtKB">
        <authorList>
            <consortium name="EnsemblPlants"/>
        </authorList>
    </citation>
    <scope>IDENTIFICATION</scope>
    <source>
        <strain evidence="2">Williams 82</strain>
    </source>
</reference>
<evidence type="ECO:0000313" key="1">
    <source>
        <dbReference type="EMBL" id="KRG94534.1"/>
    </source>
</evidence>
<dbReference type="STRING" id="3847.A0A0R0EK26"/>
<gene>
    <name evidence="1" type="ORF">GLYMA_19G091700</name>
</gene>
<name>A0A0R0EK26_SOYBN</name>
<sequence length="83" mass="9603">MAMEVEQNQNHQLGFPFWKPLRHRFGPESPFFAPGNLERELLAKQKKSNSLRNGCKRKKEGTDPYIVGFILFTIREIQINAGT</sequence>
<dbReference type="Gramene" id="KRG94534">
    <property type="protein sequence ID" value="KRG94534"/>
    <property type="gene ID" value="GLYMA_19G091700"/>
</dbReference>
<dbReference type="InParanoid" id="A0A0R0EK26"/>
<proteinExistence type="predicted"/>
<evidence type="ECO:0000313" key="2">
    <source>
        <dbReference type="EnsemblPlants" id="KRG94534"/>
    </source>
</evidence>
<dbReference type="EnsemblPlants" id="KRG94534">
    <property type="protein sequence ID" value="KRG94534"/>
    <property type="gene ID" value="GLYMA_19G091700"/>
</dbReference>
<keyword evidence="3" id="KW-1185">Reference proteome</keyword>
<protein>
    <submittedName>
        <fullName evidence="1 2">Uncharacterized protein</fullName>
    </submittedName>
</protein>
<dbReference type="PaxDb" id="3847-GLYMA19G25961.1"/>
<reference evidence="1 2" key="1">
    <citation type="journal article" date="2010" name="Nature">
        <title>Genome sequence of the palaeopolyploid soybean.</title>
        <authorList>
            <person name="Schmutz J."/>
            <person name="Cannon S.B."/>
            <person name="Schlueter J."/>
            <person name="Ma J."/>
            <person name="Mitros T."/>
            <person name="Nelson W."/>
            <person name="Hyten D.L."/>
            <person name="Song Q."/>
            <person name="Thelen J.J."/>
            <person name="Cheng J."/>
            <person name="Xu D."/>
            <person name="Hellsten U."/>
            <person name="May G.D."/>
            <person name="Yu Y."/>
            <person name="Sakurai T."/>
            <person name="Umezawa T."/>
            <person name="Bhattacharyya M.K."/>
            <person name="Sandhu D."/>
            <person name="Valliyodan B."/>
            <person name="Lindquist E."/>
            <person name="Peto M."/>
            <person name="Grant D."/>
            <person name="Shu S."/>
            <person name="Goodstein D."/>
            <person name="Barry K."/>
            <person name="Futrell-Griggs M."/>
            <person name="Abernathy B."/>
            <person name="Du J."/>
            <person name="Tian Z."/>
            <person name="Zhu L."/>
            <person name="Gill N."/>
            <person name="Joshi T."/>
            <person name="Libault M."/>
            <person name="Sethuraman A."/>
            <person name="Zhang X.-C."/>
            <person name="Shinozaki K."/>
            <person name="Nguyen H.T."/>
            <person name="Wing R.A."/>
            <person name="Cregan P."/>
            <person name="Specht J."/>
            <person name="Grimwood J."/>
            <person name="Rokhsar D."/>
            <person name="Stacey G."/>
            <person name="Shoemaker R.C."/>
            <person name="Jackson S.A."/>
        </authorList>
    </citation>
    <scope>NUCLEOTIDE SEQUENCE</scope>
    <source>
        <strain evidence="2">cv. Williams 82</strain>
        <tissue evidence="1">Callus</tissue>
    </source>
</reference>
<accession>A0A0R0EK26</accession>
<evidence type="ECO:0000313" key="3">
    <source>
        <dbReference type="Proteomes" id="UP000008827"/>
    </source>
</evidence>
<dbReference type="AlphaFoldDB" id="A0A0R0EK26"/>
<organism evidence="1">
    <name type="scientific">Glycine max</name>
    <name type="common">Soybean</name>
    <name type="synonym">Glycine hispida</name>
    <dbReference type="NCBI Taxonomy" id="3847"/>
    <lineage>
        <taxon>Eukaryota</taxon>
        <taxon>Viridiplantae</taxon>
        <taxon>Streptophyta</taxon>
        <taxon>Embryophyta</taxon>
        <taxon>Tracheophyta</taxon>
        <taxon>Spermatophyta</taxon>
        <taxon>Magnoliopsida</taxon>
        <taxon>eudicotyledons</taxon>
        <taxon>Gunneridae</taxon>
        <taxon>Pentapetalae</taxon>
        <taxon>rosids</taxon>
        <taxon>fabids</taxon>
        <taxon>Fabales</taxon>
        <taxon>Fabaceae</taxon>
        <taxon>Papilionoideae</taxon>
        <taxon>50 kb inversion clade</taxon>
        <taxon>NPAAA clade</taxon>
        <taxon>indigoferoid/millettioid clade</taxon>
        <taxon>Phaseoleae</taxon>
        <taxon>Glycine</taxon>
        <taxon>Glycine subgen. Soja</taxon>
    </lineage>
</organism>
<dbReference type="EMBL" id="CM000852">
    <property type="protein sequence ID" value="KRG94534.1"/>
    <property type="molecule type" value="Genomic_DNA"/>
</dbReference>
<dbReference type="Proteomes" id="UP000008827">
    <property type="component" value="Chromosome 19"/>
</dbReference>